<feature type="transmembrane region" description="Helical" evidence="1">
    <location>
        <begin position="145"/>
        <end position="171"/>
    </location>
</feature>
<sequence length="176" mass="19935">FLQKLPSKFSYNIFYTLHPLHVFLSALVTTSMYNFYKCGTGKKKCNLGILIFVGYVGSIGIATLSDSVIPYLGEILLDLPHREIHLGFIEEWWLVNPLALFGIGIAFLKPSTKFPHFGHVLLSTWASLFHIIMALGQTLNWFTCIGIFIFLFLSVWLPCCVSDIVFPLLFVKTPEN</sequence>
<name>X1SXT9_9ZZZZ</name>
<dbReference type="AlphaFoldDB" id="X1SXT9"/>
<keyword evidence="1" id="KW-0472">Membrane</keyword>
<feature type="transmembrane region" description="Helical" evidence="1">
    <location>
        <begin position="120"/>
        <end position="139"/>
    </location>
</feature>
<feature type="transmembrane region" description="Helical" evidence="1">
    <location>
        <begin position="47"/>
        <end position="72"/>
    </location>
</feature>
<protein>
    <submittedName>
        <fullName evidence="2">Uncharacterized protein</fullName>
    </submittedName>
</protein>
<evidence type="ECO:0000313" key="2">
    <source>
        <dbReference type="EMBL" id="GAI80145.1"/>
    </source>
</evidence>
<reference evidence="2" key="1">
    <citation type="journal article" date="2014" name="Front. Microbiol.">
        <title>High frequency of phylogenetically diverse reductive dehalogenase-homologous genes in deep subseafloor sedimentary metagenomes.</title>
        <authorList>
            <person name="Kawai M."/>
            <person name="Futagami T."/>
            <person name="Toyoda A."/>
            <person name="Takaki Y."/>
            <person name="Nishi S."/>
            <person name="Hori S."/>
            <person name="Arai W."/>
            <person name="Tsubouchi T."/>
            <person name="Morono Y."/>
            <person name="Uchiyama I."/>
            <person name="Ito T."/>
            <person name="Fujiyama A."/>
            <person name="Inagaki F."/>
            <person name="Takami H."/>
        </authorList>
    </citation>
    <scope>NUCLEOTIDE SEQUENCE</scope>
    <source>
        <strain evidence="2">Expedition CK06-06</strain>
    </source>
</reference>
<keyword evidence="1" id="KW-1133">Transmembrane helix</keyword>
<feature type="transmembrane region" description="Helical" evidence="1">
    <location>
        <begin position="12"/>
        <end position="35"/>
    </location>
</feature>
<feature type="transmembrane region" description="Helical" evidence="1">
    <location>
        <begin position="92"/>
        <end position="108"/>
    </location>
</feature>
<feature type="non-terminal residue" evidence="2">
    <location>
        <position position="1"/>
    </location>
</feature>
<gene>
    <name evidence="2" type="ORF">S12H4_18941</name>
</gene>
<organism evidence="2">
    <name type="scientific">marine sediment metagenome</name>
    <dbReference type="NCBI Taxonomy" id="412755"/>
    <lineage>
        <taxon>unclassified sequences</taxon>
        <taxon>metagenomes</taxon>
        <taxon>ecological metagenomes</taxon>
    </lineage>
</organism>
<evidence type="ECO:0000256" key="1">
    <source>
        <dbReference type="SAM" id="Phobius"/>
    </source>
</evidence>
<dbReference type="EMBL" id="BARW01009411">
    <property type="protein sequence ID" value="GAI80145.1"/>
    <property type="molecule type" value="Genomic_DNA"/>
</dbReference>
<accession>X1SXT9</accession>
<comment type="caution">
    <text evidence="2">The sequence shown here is derived from an EMBL/GenBank/DDBJ whole genome shotgun (WGS) entry which is preliminary data.</text>
</comment>
<proteinExistence type="predicted"/>
<keyword evidence="1" id="KW-0812">Transmembrane</keyword>